<dbReference type="EMBL" id="UINC01001179">
    <property type="protein sequence ID" value="SUZ73423.1"/>
    <property type="molecule type" value="Genomic_DNA"/>
</dbReference>
<evidence type="ECO:0000313" key="1">
    <source>
        <dbReference type="EMBL" id="SUZ73423.1"/>
    </source>
</evidence>
<sequence>MISLEINQARRVLRTRHLYSWCWLVQVWFLAIPEKETSVALLSHYGVLKSRG</sequence>
<organism evidence="1">
    <name type="scientific">marine metagenome</name>
    <dbReference type="NCBI Taxonomy" id="408172"/>
    <lineage>
        <taxon>unclassified sequences</taxon>
        <taxon>metagenomes</taxon>
        <taxon>ecological metagenomes</taxon>
    </lineage>
</organism>
<dbReference type="AlphaFoldDB" id="A0A381Q738"/>
<accession>A0A381Q738</accession>
<reference evidence="1" key="1">
    <citation type="submission" date="2018-05" db="EMBL/GenBank/DDBJ databases">
        <authorList>
            <person name="Lanie J.A."/>
            <person name="Ng W.-L."/>
            <person name="Kazmierczak K.M."/>
            <person name="Andrzejewski T.M."/>
            <person name="Davidsen T.M."/>
            <person name="Wayne K.J."/>
            <person name="Tettelin H."/>
            <person name="Glass J.I."/>
            <person name="Rusch D."/>
            <person name="Podicherti R."/>
            <person name="Tsui H.-C.T."/>
            <person name="Winkler M.E."/>
        </authorList>
    </citation>
    <scope>NUCLEOTIDE SEQUENCE</scope>
</reference>
<name>A0A381Q738_9ZZZZ</name>
<proteinExistence type="predicted"/>
<protein>
    <submittedName>
        <fullName evidence="1">Uncharacterized protein</fullName>
    </submittedName>
</protein>
<gene>
    <name evidence="1" type="ORF">METZ01_LOCUS26277</name>
</gene>